<dbReference type="GO" id="GO:0004364">
    <property type="term" value="F:glutathione transferase activity"/>
    <property type="evidence" value="ECO:0007669"/>
    <property type="project" value="TreeGrafter"/>
</dbReference>
<feature type="region of interest" description="Disordered" evidence="2">
    <location>
        <begin position="220"/>
        <end position="262"/>
    </location>
</feature>
<name>F0XVM3_AURAN</name>
<dbReference type="SUPFAM" id="SSF47616">
    <property type="entry name" value="GST C-terminal domain-like"/>
    <property type="match status" value="1"/>
</dbReference>
<dbReference type="InterPro" id="IPR029021">
    <property type="entry name" value="Prot-tyrosine_phosphatase-like"/>
</dbReference>
<feature type="domain" description="GST N-terminal" evidence="3">
    <location>
        <begin position="839"/>
        <end position="920"/>
    </location>
</feature>
<dbReference type="GO" id="GO:0004721">
    <property type="term" value="F:phosphoprotein phosphatase activity"/>
    <property type="evidence" value="ECO:0007669"/>
    <property type="project" value="InterPro"/>
</dbReference>
<dbReference type="SUPFAM" id="SSF52799">
    <property type="entry name" value="(Phosphotyrosine protein) phosphatases II"/>
    <property type="match status" value="1"/>
</dbReference>
<dbReference type="GeneID" id="20223079"/>
<dbReference type="Gene3D" id="3.40.30.10">
    <property type="entry name" value="Glutaredoxin"/>
    <property type="match status" value="1"/>
</dbReference>
<evidence type="ECO:0000313" key="5">
    <source>
        <dbReference type="Proteomes" id="UP000002729"/>
    </source>
</evidence>
<dbReference type="InterPro" id="IPR036249">
    <property type="entry name" value="Thioredoxin-like_sf"/>
</dbReference>
<dbReference type="Pfam" id="PF13350">
    <property type="entry name" value="Y_phosphatase3"/>
    <property type="match status" value="1"/>
</dbReference>
<evidence type="ECO:0000259" key="3">
    <source>
        <dbReference type="PROSITE" id="PS50404"/>
    </source>
</evidence>
<accession>F0XVM3</accession>
<dbReference type="PANTHER" id="PTHR42673">
    <property type="entry name" value="MALEYLACETOACETATE ISOMERASE"/>
    <property type="match status" value="1"/>
</dbReference>
<dbReference type="InterPro" id="IPR004045">
    <property type="entry name" value="Glutathione_S-Trfase_N"/>
</dbReference>
<dbReference type="InParanoid" id="F0XVM3"/>
<dbReference type="OrthoDB" id="202840at2759"/>
<dbReference type="PANTHER" id="PTHR42673:SF4">
    <property type="entry name" value="MALEYLACETOACETATE ISOMERASE"/>
    <property type="match status" value="1"/>
</dbReference>
<dbReference type="PROSITE" id="PS00383">
    <property type="entry name" value="TYR_PHOSPHATASE_1"/>
    <property type="match status" value="1"/>
</dbReference>
<dbReference type="Pfam" id="PF13417">
    <property type="entry name" value="GST_N_3"/>
    <property type="match status" value="1"/>
</dbReference>
<reference evidence="4 5" key="1">
    <citation type="journal article" date="2011" name="Proc. Natl. Acad. Sci. U.S.A.">
        <title>Niche of harmful alga Aureococcus anophagefferens revealed through ecogenomics.</title>
        <authorList>
            <person name="Gobler C.J."/>
            <person name="Berry D.L."/>
            <person name="Dyhrman S.T."/>
            <person name="Wilhelm S.W."/>
            <person name="Salamov A."/>
            <person name="Lobanov A.V."/>
            <person name="Zhang Y."/>
            <person name="Collier J.L."/>
            <person name="Wurch L.L."/>
            <person name="Kustka A.B."/>
            <person name="Dill B.D."/>
            <person name="Shah M."/>
            <person name="VerBerkmoes N.C."/>
            <person name="Kuo A."/>
            <person name="Terry A."/>
            <person name="Pangilinan J."/>
            <person name="Lindquist E.A."/>
            <person name="Lucas S."/>
            <person name="Paulsen I.T."/>
            <person name="Hattenrath-Lehmann T.K."/>
            <person name="Talmage S.C."/>
            <person name="Walker E.A."/>
            <person name="Koch F."/>
            <person name="Burson A.M."/>
            <person name="Marcoval M.A."/>
            <person name="Tang Y.Z."/>
            <person name="Lecleir G.R."/>
            <person name="Coyne K.J."/>
            <person name="Berg G.M."/>
            <person name="Bertrand E.M."/>
            <person name="Saito M.A."/>
            <person name="Gladyshev V.N."/>
            <person name="Grigoriev I.V."/>
        </authorList>
    </citation>
    <scope>NUCLEOTIDE SEQUENCE [LARGE SCALE GENOMIC DNA]</scope>
    <source>
        <strain evidence="5">CCMP 1984</strain>
    </source>
</reference>
<dbReference type="InterPro" id="IPR036282">
    <property type="entry name" value="Glutathione-S-Trfase_C_sf"/>
</dbReference>
<feature type="compositionally biased region" description="Basic and acidic residues" evidence="2">
    <location>
        <begin position="1173"/>
        <end position="1183"/>
    </location>
</feature>
<dbReference type="PROSITE" id="PS50096">
    <property type="entry name" value="IQ"/>
    <property type="match status" value="1"/>
</dbReference>
<evidence type="ECO:0000256" key="2">
    <source>
        <dbReference type="SAM" id="MobiDB-lite"/>
    </source>
</evidence>
<dbReference type="GO" id="GO:0016034">
    <property type="term" value="F:maleylacetoacetate isomerase activity"/>
    <property type="evidence" value="ECO:0007669"/>
    <property type="project" value="TreeGrafter"/>
</dbReference>
<dbReference type="SUPFAM" id="SSF52833">
    <property type="entry name" value="Thioredoxin-like"/>
    <property type="match status" value="1"/>
</dbReference>
<feature type="region of interest" description="Disordered" evidence="2">
    <location>
        <begin position="1167"/>
        <end position="1186"/>
    </location>
</feature>
<gene>
    <name evidence="4" type="ORF">AURANDRAFT_60588</name>
</gene>
<feature type="region of interest" description="Disordered" evidence="2">
    <location>
        <begin position="1458"/>
        <end position="1492"/>
    </location>
</feature>
<dbReference type="RefSeq" id="XP_009032287.1">
    <property type="nucleotide sequence ID" value="XM_009034039.1"/>
</dbReference>
<dbReference type="Gene3D" id="3.90.190.10">
    <property type="entry name" value="Protein tyrosine phosphatase superfamily"/>
    <property type="match status" value="1"/>
</dbReference>
<dbReference type="Proteomes" id="UP000002729">
    <property type="component" value="Unassembled WGS sequence"/>
</dbReference>
<sequence length="1506" mass="163089">MMKVVDRGFAEGRVTPRLGGGLPPAGEGASPRLALKDWRRRAARVNKETAALEEAVAAVDDREIGAGDDAVLRALSVLSLSATAQRAVWVEALPELLALDGDDALATVEGLPTPRPPEGRLGADVAAGYAALVEAAEAFGSACPAALERRGRVTSELKRQRDALAADVLEKRLELQDVKASIELRKLNVAKQQTALATMYRERTAVFDVKLLSEALARQKHRGRLSHAPTERGGAAGSRRDREADGVMRSPGVAARGLPSGGDAGADLLEEVQRAEQRARWRSLRLSPWTAITLNNFFAGHCYRWARWSLDRRHDAVTVIQALYRRQGAVLVVLLARAVAEARRLRREAAATFVQRHARGALGRAHMGRIREELRDYERKRVTLQSFARLVPARRLGLRCVNGDRRTAANIAGAGLKEVHGALLAVEKALGYGRDDPLWLAREGIARARLFAELEPDGVVEPGPARLGQADHGDAHGDHAPLGAHPSVARLVSTAVAALADRFEAAKKATRALSDTTAGTLLAPQQAVVLKQSVRVMAGSLLLLVAAARALTFEGVKNARRLAGAAANLPVWRTATLDNATAADVAALRDVARVIDLRNDDEVAKGAKARSEAAREYYDAAPVSNAPFLGDIDAFWGGVSANAPPLPLWPRVSMLWSARPLNAALSRALEDGGNAALYVAILDSAPTTVGRAFEEVVACVDAGDTVLFHCQKGKDRTGILAALLEEACGVARADTVASYGLSGALLGGDDALPAATGKRKDPDDPEVDWSRFRGSPPDAIADTLSWLDARHGGAAKYLVDACGVDAASLATLRAKAGRSIKMVKLDAAQVKTKEVLGWTGLHLFHYKDSTCSRKVRTVLALKRLDYTGHHIELSTRENISEYYLGINPRGLVPCLVHDGAVIIESNDIVDYIEAAFPEPRLVDAAAGAAGEAEDKLHLAMRALTFSMKIPPGAAAWTDAQARKFATHGESVEGGGQDHKAQFDFWQRYTENGGVPEVLVDDGVVAARFAFDALEKTLGEGGGDFMPPVSAAPTLTDVIWFPTVRRIKHCGYDLSRHPRLEAWERACLRCPAFAAEAEPADLVVARAVLEDFSVPRQSAAEAREFRVRVRRGVAQVRLAAPRLGVDGGDEAPRGAEARRGVDRVRERPRALRDGLAAAVRPLAEERLAQPQGDGRARFEEKRAAPEPAVDAAAELEARAEARARALIDDGWPEERHPTPTSANDWSKLLREATKSSGVVKEVEVEFAGDARGLDICVVEDFHGRQLLVVDRVWPASDARHAVKPTDVLSHVGGLSIFRILESRGWALPDDFAALRSYIRAAPRPLAMTFQGLLGREITALRHARQHELARRALVACRRRARKRLNTRRAERDRAASRGLKRTIAARLLAHGIRDEAALADAVDHEKKLVARVARVLAQAEGATRGRLDAQRRALADARKRLAEVREAVARAEAALDDDHFEHATARRRPPAPRDAAPPRLADDDDLYPDEPVVRRRSSTDFPFYEEL</sequence>
<keyword evidence="1" id="KW-0175">Coiled coil</keyword>
<feature type="compositionally biased region" description="Basic and acidic residues" evidence="2">
    <location>
        <begin position="1129"/>
        <end position="1143"/>
    </location>
</feature>
<dbReference type="InterPro" id="IPR016130">
    <property type="entry name" value="Tyr_Pase_AS"/>
</dbReference>
<dbReference type="InterPro" id="IPR026893">
    <property type="entry name" value="Tyr/Ser_Pase_IphP-type"/>
</dbReference>
<evidence type="ECO:0000313" key="4">
    <source>
        <dbReference type="EMBL" id="EGB12625.1"/>
    </source>
</evidence>
<dbReference type="Gene3D" id="1.20.1050.10">
    <property type="match status" value="1"/>
</dbReference>
<protein>
    <recommendedName>
        <fullName evidence="3">GST N-terminal domain-containing protein</fullName>
    </recommendedName>
</protein>
<dbReference type="KEGG" id="aaf:AURANDRAFT_60588"/>
<proteinExistence type="predicted"/>
<dbReference type="PROSITE" id="PS50404">
    <property type="entry name" value="GST_NTER"/>
    <property type="match status" value="1"/>
</dbReference>
<organism evidence="5">
    <name type="scientific">Aureococcus anophagefferens</name>
    <name type="common">Harmful bloom alga</name>
    <dbReference type="NCBI Taxonomy" id="44056"/>
    <lineage>
        <taxon>Eukaryota</taxon>
        <taxon>Sar</taxon>
        <taxon>Stramenopiles</taxon>
        <taxon>Ochrophyta</taxon>
        <taxon>Pelagophyceae</taxon>
        <taxon>Pelagomonadales</taxon>
        <taxon>Pelagomonadaceae</taxon>
        <taxon>Aureococcus</taxon>
    </lineage>
</organism>
<feature type="coiled-coil region" evidence="1">
    <location>
        <begin position="1426"/>
        <end position="1453"/>
    </location>
</feature>
<dbReference type="Pfam" id="PF13410">
    <property type="entry name" value="GST_C_2"/>
    <property type="match status" value="1"/>
</dbReference>
<dbReference type="CDD" id="cd00299">
    <property type="entry name" value="GST_C_family"/>
    <property type="match status" value="1"/>
</dbReference>
<feature type="region of interest" description="Disordered" evidence="2">
    <location>
        <begin position="753"/>
        <end position="772"/>
    </location>
</feature>
<keyword evidence="5" id="KW-1185">Reference proteome</keyword>
<dbReference type="GO" id="GO:0006559">
    <property type="term" value="P:L-phenylalanine catabolic process"/>
    <property type="evidence" value="ECO:0007669"/>
    <property type="project" value="TreeGrafter"/>
</dbReference>
<dbReference type="EMBL" id="GL833120">
    <property type="protein sequence ID" value="EGB12625.1"/>
    <property type="molecule type" value="Genomic_DNA"/>
</dbReference>
<dbReference type="GO" id="GO:0006749">
    <property type="term" value="P:glutathione metabolic process"/>
    <property type="evidence" value="ECO:0007669"/>
    <property type="project" value="TreeGrafter"/>
</dbReference>
<evidence type="ECO:0000256" key="1">
    <source>
        <dbReference type="SAM" id="Coils"/>
    </source>
</evidence>
<dbReference type="CDD" id="cd00570">
    <property type="entry name" value="GST_N_family"/>
    <property type="match status" value="1"/>
</dbReference>
<feature type="region of interest" description="Disordered" evidence="2">
    <location>
        <begin position="1124"/>
        <end position="1143"/>
    </location>
</feature>